<proteinExistence type="predicted"/>
<feature type="compositionally biased region" description="Pro residues" evidence="1">
    <location>
        <begin position="385"/>
        <end position="465"/>
    </location>
</feature>
<dbReference type="PROSITE" id="PS51064">
    <property type="entry name" value="IRS_PTB"/>
    <property type="match status" value="1"/>
</dbReference>
<dbReference type="SMART" id="SM01244">
    <property type="entry name" value="IRS"/>
    <property type="match status" value="1"/>
</dbReference>
<evidence type="ECO:0000313" key="3">
    <source>
        <dbReference type="EMBL" id="GLD62370.1"/>
    </source>
</evidence>
<sequence length="546" mass="59718">MLYKPSSTGVGRLELYTVLDAITDQRKAGRQKTPERKVVRLSDCLSVTPAPKESCPQGCTAFYLNTTQCTYTLASSASQDWLSALCLLAFQKDPGGSDKGSLERGNGLTMEDNDLYSSWKTDLTLPPNQYKVTVQSTEASRRCKLAGEYVVSPEKDAVILLACNTGHIIYSWPYRLLRKFGQVEGGFSIEAGRRCQSGEGVFIFLSRHGPQIFQTILEQCSVERSSSVQPPSINRRSFCDQSPINLPTTTSRPATPPVCNPAYISADTEDESANHYSTINDASVLNLKQLSLVKPYLSNSKEAVGEEGEDEDENERCHSLEALNLDDDMDDSIYYNLRRSTPPLIRKDQFKPVRDDSECIYADVKVVSSPSKSQLQPFSSSLHQPGPPPPPCAFPQPVPPPPPCALPQPAPQPPPCDPLQFIPPPPPCALPQPAPQPPPCDPPQFIPPPPPCPPPQPVPYAPPKPRYQRQPPVSNFIQPGFGAQAQALDDMREMEEAIGSSSRVTPTEAPGSFKHRLAEIISKDLGKVPATSSLRSRQPHSSSVGH</sequence>
<feature type="compositionally biased region" description="Polar residues" evidence="1">
    <location>
        <begin position="370"/>
        <end position="383"/>
    </location>
</feature>
<dbReference type="SMART" id="SM00310">
    <property type="entry name" value="PTBI"/>
    <property type="match status" value="1"/>
</dbReference>
<dbReference type="InterPro" id="IPR002404">
    <property type="entry name" value="IRS_PTB"/>
</dbReference>
<dbReference type="GO" id="GO:0005737">
    <property type="term" value="C:cytoplasm"/>
    <property type="evidence" value="ECO:0007669"/>
    <property type="project" value="TreeGrafter"/>
</dbReference>
<dbReference type="Pfam" id="PF02174">
    <property type="entry name" value="IRS"/>
    <property type="match status" value="1"/>
</dbReference>
<protein>
    <submittedName>
        <fullName evidence="3">Docking protein 3-like protein</fullName>
    </submittedName>
</protein>
<dbReference type="SUPFAM" id="SSF50729">
    <property type="entry name" value="PH domain-like"/>
    <property type="match status" value="1"/>
</dbReference>
<dbReference type="InterPro" id="IPR011993">
    <property type="entry name" value="PH-like_dom_sf"/>
</dbReference>
<dbReference type="GO" id="GO:0007265">
    <property type="term" value="P:Ras protein signal transduction"/>
    <property type="evidence" value="ECO:0007669"/>
    <property type="project" value="TreeGrafter"/>
</dbReference>
<dbReference type="AlphaFoldDB" id="A0AAD3RBW3"/>
<organism evidence="3 4">
    <name type="scientific">Lates japonicus</name>
    <name type="common">Japanese lates</name>
    <dbReference type="NCBI Taxonomy" id="270547"/>
    <lineage>
        <taxon>Eukaryota</taxon>
        <taxon>Metazoa</taxon>
        <taxon>Chordata</taxon>
        <taxon>Craniata</taxon>
        <taxon>Vertebrata</taxon>
        <taxon>Euteleostomi</taxon>
        <taxon>Actinopterygii</taxon>
        <taxon>Neopterygii</taxon>
        <taxon>Teleostei</taxon>
        <taxon>Neoteleostei</taxon>
        <taxon>Acanthomorphata</taxon>
        <taxon>Carangaria</taxon>
        <taxon>Carangaria incertae sedis</taxon>
        <taxon>Centropomidae</taxon>
        <taxon>Lates</taxon>
    </lineage>
</organism>
<dbReference type="PANTHER" id="PTHR21258:SF58">
    <property type="entry name" value="DOCKING PROTEIN 3-LIKE"/>
    <property type="match status" value="1"/>
</dbReference>
<feature type="compositionally biased region" description="Low complexity" evidence="1">
    <location>
        <begin position="532"/>
        <end position="546"/>
    </location>
</feature>
<evidence type="ECO:0000259" key="2">
    <source>
        <dbReference type="PROSITE" id="PS51064"/>
    </source>
</evidence>
<feature type="domain" description="IRS-type PTB" evidence="2">
    <location>
        <begin position="126"/>
        <end position="230"/>
    </location>
</feature>
<gene>
    <name evidence="3" type="ORF">AKAME5_002913300</name>
</gene>
<keyword evidence="4" id="KW-1185">Reference proteome</keyword>
<dbReference type="GO" id="GO:0007169">
    <property type="term" value="P:cell surface receptor protein tyrosine kinase signaling pathway"/>
    <property type="evidence" value="ECO:0007669"/>
    <property type="project" value="TreeGrafter"/>
</dbReference>
<evidence type="ECO:0000256" key="1">
    <source>
        <dbReference type="SAM" id="MobiDB-lite"/>
    </source>
</evidence>
<dbReference type="GO" id="GO:0043410">
    <property type="term" value="P:positive regulation of MAPK cascade"/>
    <property type="evidence" value="ECO:0007669"/>
    <property type="project" value="TreeGrafter"/>
</dbReference>
<dbReference type="PANTHER" id="PTHR21258">
    <property type="entry name" value="DOCKING PROTEIN RELATED"/>
    <property type="match status" value="1"/>
</dbReference>
<evidence type="ECO:0000313" key="4">
    <source>
        <dbReference type="Proteomes" id="UP001279410"/>
    </source>
</evidence>
<feature type="region of interest" description="Disordered" evidence="1">
    <location>
        <begin position="524"/>
        <end position="546"/>
    </location>
</feature>
<accession>A0AAD3RBW3</accession>
<feature type="region of interest" description="Disordered" evidence="1">
    <location>
        <begin position="370"/>
        <end position="476"/>
    </location>
</feature>
<name>A0AAD3RBW3_LATJO</name>
<dbReference type="EMBL" id="BRZM01005214">
    <property type="protein sequence ID" value="GLD62370.1"/>
    <property type="molecule type" value="Genomic_DNA"/>
</dbReference>
<comment type="caution">
    <text evidence="3">The sequence shown here is derived from an EMBL/GenBank/DDBJ whole genome shotgun (WGS) entry which is preliminary data.</text>
</comment>
<dbReference type="Proteomes" id="UP001279410">
    <property type="component" value="Unassembled WGS sequence"/>
</dbReference>
<reference evidence="3" key="1">
    <citation type="submission" date="2022-08" db="EMBL/GenBank/DDBJ databases">
        <title>Genome sequencing of akame (Lates japonicus).</title>
        <authorList>
            <person name="Hashiguchi Y."/>
            <person name="Takahashi H."/>
        </authorList>
    </citation>
    <scope>NUCLEOTIDE SEQUENCE</scope>
    <source>
        <strain evidence="3">Kochi</strain>
    </source>
</reference>
<dbReference type="InterPro" id="IPR050996">
    <property type="entry name" value="Docking_Protein_DOK"/>
</dbReference>
<dbReference type="Gene3D" id="2.30.29.30">
    <property type="entry name" value="Pleckstrin-homology domain (PH domain)/Phosphotyrosine-binding domain (PTB)"/>
    <property type="match status" value="2"/>
</dbReference>